<protein>
    <submittedName>
        <fullName evidence="1">Uncharacterized protein</fullName>
    </submittedName>
</protein>
<name>A0A4Q2D1T8_9AGAR</name>
<sequence>MEPEDLQLRNRLYHAQHYYGDIVLIGETEERGVFICRVHWPIHDTRDRRLEPIEMEAWCIDHFMGWTCFCPDNNSYGRKMAKFKSNVDIDEHIVVCGSQRPRCLFFLDLTRIYYQTTLKPLRYFGSAEPEEWEYEDNLAYSEIQNGDDGVAIWKGWIGFYHDE</sequence>
<dbReference type="Proteomes" id="UP000290288">
    <property type="component" value="Unassembled WGS sequence"/>
</dbReference>
<reference evidence="1 2" key="1">
    <citation type="submission" date="2019-01" db="EMBL/GenBank/DDBJ databases">
        <title>Draft genome sequence of Psathyrella aberdarensis IHI B618.</title>
        <authorList>
            <person name="Buettner E."/>
            <person name="Kellner H."/>
        </authorList>
    </citation>
    <scope>NUCLEOTIDE SEQUENCE [LARGE SCALE GENOMIC DNA]</scope>
    <source>
        <strain evidence="1 2">IHI B618</strain>
    </source>
</reference>
<comment type="caution">
    <text evidence="1">The sequence shown here is derived from an EMBL/GenBank/DDBJ whole genome shotgun (WGS) entry which is preliminary data.</text>
</comment>
<dbReference type="AlphaFoldDB" id="A0A4Q2D1T8"/>
<accession>A0A4Q2D1T8</accession>
<evidence type="ECO:0000313" key="2">
    <source>
        <dbReference type="Proteomes" id="UP000290288"/>
    </source>
</evidence>
<evidence type="ECO:0000313" key="1">
    <source>
        <dbReference type="EMBL" id="RXW12869.1"/>
    </source>
</evidence>
<dbReference type="EMBL" id="SDEE01001092">
    <property type="protein sequence ID" value="RXW12869.1"/>
    <property type="molecule type" value="Genomic_DNA"/>
</dbReference>
<gene>
    <name evidence="1" type="ORF">EST38_g12987</name>
</gene>
<organism evidence="1 2">
    <name type="scientific">Candolleomyces aberdarensis</name>
    <dbReference type="NCBI Taxonomy" id="2316362"/>
    <lineage>
        <taxon>Eukaryota</taxon>
        <taxon>Fungi</taxon>
        <taxon>Dikarya</taxon>
        <taxon>Basidiomycota</taxon>
        <taxon>Agaricomycotina</taxon>
        <taxon>Agaricomycetes</taxon>
        <taxon>Agaricomycetidae</taxon>
        <taxon>Agaricales</taxon>
        <taxon>Agaricineae</taxon>
        <taxon>Psathyrellaceae</taxon>
        <taxon>Candolleomyces</taxon>
    </lineage>
</organism>
<proteinExistence type="predicted"/>
<keyword evidence="2" id="KW-1185">Reference proteome</keyword>